<evidence type="ECO:0000259" key="2">
    <source>
        <dbReference type="Pfam" id="PF00094"/>
    </source>
</evidence>
<feature type="signal peptide" evidence="1">
    <location>
        <begin position="1"/>
        <end position="17"/>
    </location>
</feature>
<comment type="caution">
    <text evidence="3">The sequence shown here is derived from an EMBL/GenBank/DDBJ whole genome shotgun (WGS) entry which is preliminary data.</text>
</comment>
<dbReference type="Pfam" id="PF00094">
    <property type="entry name" value="VWD"/>
    <property type="match status" value="1"/>
</dbReference>
<evidence type="ECO:0000313" key="3">
    <source>
        <dbReference type="EMBL" id="CAJ1956423.1"/>
    </source>
</evidence>
<protein>
    <recommendedName>
        <fullName evidence="2">VWFD domain-containing protein</fullName>
    </recommendedName>
</protein>
<keyword evidence="1" id="KW-0732">Signal</keyword>
<proteinExistence type="predicted"/>
<keyword evidence="4" id="KW-1185">Reference proteome</keyword>
<organism evidence="3 4">
    <name type="scientific">Cylindrotheca closterium</name>
    <dbReference type="NCBI Taxonomy" id="2856"/>
    <lineage>
        <taxon>Eukaryota</taxon>
        <taxon>Sar</taxon>
        <taxon>Stramenopiles</taxon>
        <taxon>Ochrophyta</taxon>
        <taxon>Bacillariophyta</taxon>
        <taxon>Bacillariophyceae</taxon>
        <taxon>Bacillariophycidae</taxon>
        <taxon>Bacillariales</taxon>
        <taxon>Bacillariaceae</taxon>
        <taxon>Cylindrotheca</taxon>
    </lineage>
</organism>
<dbReference type="EMBL" id="CAKOGP040001914">
    <property type="protein sequence ID" value="CAJ1956423.1"/>
    <property type="molecule type" value="Genomic_DNA"/>
</dbReference>
<accession>A0AAD2JJU2</accession>
<feature type="domain" description="VWFD" evidence="2">
    <location>
        <begin position="318"/>
        <end position="464"/>
    </location>
</feature>
<dbReference type="Proteomes" id="UP001295423">
    <property type="component" value="Unassembled WGS sequence"/>
</dbReference>
<feature type="chain" id="PRO_5042162589" description="VWFD domain-containing protein" evidence="1">
    <location>
        <begin position="18"/>
        <end position="568"/>
    </location>
</feature>
<sequence length="568" mass="62633">MILALLSLLLLAVATSAQPYYDYTLQGTQKCALINVAMDESGSMFTEQVFLKDVALPGIVSTLQTPAYGFDHVFVCSNGFGNPPANPGVDPDGYRFIGCSDGLTLAILDWSRSFAGTHEDGYTALIKSIDRVPAAIDGVDLAQTCGSMAKNVILVSDEDRDHHTADAGVTQASVVNKIQDRQYVANLIVNVYIGDIDASNLGMRYNYDPAVQAALVPPTYPNEVFVAVKLANGTLDGNYDLVPYTLMDYTGYITNGQGNTVADYATLIENTPGAIWSIQTLRRGILLGQPELSQAFAKAFIDIKTCEIAMCRPPEAGGDPHITTWKNEHYEFHGQCDLVLAKDPDFGNGLGLDVHIRTKIVRYWSYIQSVAIRIGTDVLEIQGNSDSNLDPDYWINFEHLGDLDTFAGCPVTQTTSGPHKRSYQIDLRTKVPGHSLRIDLFREFVRVKLNGEKTAYHQTEGLLGDPITGKMLARDGVTEFADYVDFGIEWQVLPYEQKLFHEMAPPQFPELCLLPEDPRGERRRRLAESEISVEEARRACSALQDSLSIQDCVYDILATQDLDMVGAF</sequence>
<evidence type="ECO:0000313" key="4">
    <source>
        <dbReference type="Proteomes" id="UP001295423"/>
    </source>
</evidence>
<evidence type="ECO:0000256" key="1">
    <source>
        <dbReference type="SAM" id="SignalP"/>
    </source>
</evidence>
<dbReference type="AlphaFoldDB" id="A0AAD2JJU2"/>
<gene>
    <name evidence="3" type="ORF">CYCCA115_LOCUS16226</name>
</gene>
<reference evidence="3" key="1">
    <citation type="submission" date="2023-08" db="EMBL/GenBank/DDBJ databases">
        <authorList>
            <person name="Audoor S."/>
            <person name="Bilcke G."/>
        </authorList>
    </citation>
    <scope>NUCLEOTIDE SEQUENCE</scope>
</reference>
<dbReference type="InterPro" id="IPR001846">
    <property type="entry name" value="VWF_type-D"/>
</dbReference>
<name>A0AAD2JJU2_9STRA</name>